<evidence type="ECO:0000259" key="7">
    <source>
        <dbReference type="Pfam" id="PF00892"/>
    </source>
</evidence>
<evidence type="ECO:0000313" key="8">
    <source>
        <dbReference type="EMBL" id="KAK4740841.1"/>
    </source>
</evidence>
<dbReference type="GO" id="GO:0016020">
    <property type="term" value="C:membrane"/>
    <property type="evidence" value="ECO:0007669"/>
    <property type="project" value="UniProtKB-SubCell"/>
</dbReference>
<feature type="transmembrane region" description="Helical" evidence="6">
    <location>
        <begin position="73"/>
        <end position="95"/>
    </location>
</feature>
<proteinExistence type="inferred from homology"/>
<feature type="transmembrane region" description="Helical" evidence="6">
    <location>
        <begin position="251"/>
        <end position="268"/>
    </location>
</feature>
<evidence type="ECO:0000256" key="5">
    <source>
        <dbReference type="ARBA" id="ARBA00023136"/>
    </source>
</evidence>
<evidence type="ECO:0000313" key="9">
    <source>
        <dbReference type="Proteomes" id="UP001345219"/>
    </source>
</evidence>
<comment type="similarity">
    <text evidence="2 6">Belongs to the drug/metabolite transporter (DMT) superfamily. Plant drug/metabolite exporter (P-DME) (TC 2.A.7.4) family.</text>
</comment>
<keyword evidence="5 6" id="KW-0472">Membrane</keyword>
<evidence type="ECO:0000256" key="6">
    <source>
        <dbReference type="RuleBase" id="RU363077"/>
    </source>
</evidence>
<evidence type="ECO:0000256" key="1">
    <source>
        <dbReference type="ARBA" id="ARBA00004141"/>
    </source>
</evidence>
<comment type="subcellular location">
    <subcellularLocation>
        <location evidence="1 6">Membrane</location>
        <topology evidence="1 6">Multi-pass membrane protein</topology>
    </subcellularLocation>
</comment>
<feature type="transmembrane region" description="Helical" evidence="6">
    <location>
        <begin position="280"/>
        <end position="300"/>
    </location>
</feature>
<dbReference type="AlphaFoldDB" id="A0AAN7J8N9"/>
<feature type="transmembrane region" description="Helical" evidence="6">
    <location>
        <begin position="134"/>
        <end position="154"/>
    </location>
</feature>
<dbReference type="SUPFAM" id="SSF103481">
    <property type="entry name" value="Multidrug resistance efflux transporter EmrE"/>
    <property type="match status" value="2"/>
</dbReference>
<dbReference type="EMBL" id="JAXIOK010000024">
    <property type="protein sequence ID" value="KAK4740841.1"/>
    <property type="molecule type" value="Genomic_DNA"/>
</dbReference>
<feature type="transmembrane region" description="Helical" evidence="6">
    <location>
        <begin position="12"/>
        <end position="33"/>
    </location>
</feature>
<feature type="transmembrane region" description="Helical" evidence="6">
    <location>
        <begin position="39"/>
        <end position="61"/>
    </location>
</feature>
<protein>
    <recommendedName>
        <fullName evidence="6">WAT1-related protein</fullName>
    </recommendedName>
</protein>
<keyword evidence="4 6" id="KW-1133">Transmembrane helix</keyword>
<dbReference type="PANTHER" id="PTHR31218">
    <property type="entry name" value="WAT1-RELATED PROTEIN"/>
    <property type="match status" value="1"/>
</dbReference>
<dbReference type="InterPro" id="IPR000620">
    <property type="entry name" value="EamA_dom"/>
</dbReference>
<evidence type="ECO:0000256" key="3">
    <source>
        <dbReference type="ARBA" id="ARBA00022692"/>
    </source>
</evidence>
<keyword evidence="9" id="KW-1185">Reference proteome</keyword>
<gene>
    <name evidence="8" type="ORF">SAY87_024429</name>
</gene>
<dbReference type="Proteomes" id="UP001345219">
    <property type="component" value="Chromosome 19"/>
</dbReference>
<feature type="transmembrane region" description="Helical" evidence="6">
    <location>
        <begin position="215"/>
        <end position="236"/>
    </location>
</feature>
<keyword evidence="3 6" id="KW-0812">Transmembrane</keyword>
<feature type="transmembrane region" description="Helical" evidence="6">
    <location>
        <begin position="183"/>
        <end position="203"/>
    </location>
</feature>
<dbReference type="InterPro" id="IPR037185">
    <property type="entry name" value="EmrE-like"/>
</dbReference>
<name>A0AAN7J8N9_9MYRT</name>
<accession>A0AAN7J8N9</accession>
<feature type="domain" description="EamA" evidence="7">
    <location>
        <begin position="185"/>
        <end position="323"/>
    </location>
</feature>
<dbReference type="GO" id="GO:0022857">
    <property type="term" value="F:transmembrane transporter activity"/>
    <property type="evidence" value="ECO:0007669"/>
    <property type="project" value="InterPro"/>
</dbReference>
<feature type="transmembrane region" description="Helical" evidence="6">
    <location>
        <begin position="306"/>
        <end position="325"/>
    </location>
</feature>
<evidence type="ECO:0000256" key="4">
    <source>
        <dbReference type="ARBA" id="ARBA00022989"/>
    </source>
</evidence>
<comment type="caution">
    <text evidence="8">The sequence shown here is derived from an EMBL/GenBank/DDBJ whole genome shotgun (WGS) entry which is preliminary data.</text>
</comment>
<sequence>MGERWLASVKPYLAMVSLQFGYAGMYIITMVSLKHGMSHFVLAVYRHVVATLVIAPFALVLERKIRPKMTLPIFLRIMVLGFLEPVLDQNLYYLGMKYTSATFASATVNVLPAVTFVLAVIFRLEKVNVKKIHSLAKVIGTAVTVTGAMVMTLYKGPVVDIVHSKGTDHHSSSATSESTDQHWFTGTLMLLASSVGWSSFFILQSFTLKKYPAELSLTALICLMGMVEGAITTLVFERDMTVWLIGWDSKLLAVVYSGVVCSGIAYYVQGFVIKERGPVFVTSFSPLCMIITAVLGFVVLSEQIHLGSIMGAIFIVFGLYTVVWGKSKDQRSSSEDEKLGAALHDLPVTVTDGK</sequence>
<dbReference type="InterPro" id="IPR030184">
    <property type="entry name" value="WAT1-related"/>
</dbReference>
<evidence type="ECO:0000256" key="2">
    <source>
        <dbReference type="ARBA" id="ARBA00007635"/>
    </source>
</evidence>
<feature type="domain" description="EamA" evidence="7">
    <location>
        <begin position="23"/>
        <end position="143"/>
    </location>
</feature>
<feature type="transmembrane region" description="Helical" evidence="6">
    <location>
        <begin position="101"/>
        <end position="122"/>
    </location>
</feature>
<reference evidence="8 9" key="1">
    <citation type="journal article" date="2023" name="Hortic Res">
        <title>Pangenome of water caltrop reveals structural variations and asymmetric subgenome divergence after allopolyploidization.</title>
        <authorList>
            <person name="Zhang X."/>
            <person name="Chen Y."/>
            <person name="Wang L."/>
            <person name="Yuan Y."/>
            <person name="Fang M."/>
            <person name="Shi L."/>
            <person name="Lu R."/>
            <person name="Comes H.P."/>
            <person name="Ma Y."/>
            <person name="Chen Y."/>
            <person name="Huang G."/>
            <person name="Zhou Y."/>
            <person name="Zheng Z."/>
            <person name="Qiu Y."/>
        </authorList>
    </citation>
    <scope>NUCLEOTIDE SEQUENCE [LARGE SCALE GENOMIC DNA]</scope>
    <source>
        <tissue evidence="8">Roots</tissue>
    </source>
</reference>
<dbReference type="Pfam" id="PF00892">
    <property type="entry name" value="EamA"/>
    <property type="match status" value="2"/>
</dbReference>
<organism evidence="8 9">
    <name type="scientific">Trapa incisa</name>
    <dbReference type="NCBI Taxonomy" id="236973"/>
    <lineage>
        <taxon>Eukaryota</taxon>
        <taxon>Viridiplantae</taxon>
        <taxon>Streptophyta</taxon>
        <taxon>Embryophyta</taxon>
        <taxon>Tracheophyta</taxon>
        <taxon>Spermatophyta</taxon>
        <taxon>Magnoliopsida</taxon>
        <taxon>eudicotyledons</taxon>
        <taxon>Gunneridae</taxon>
        <taxon>Pentapetalae</taxon>
        <taxon>rosids</taxon>
        <taxon>malvids</taxon>
        <taxon>Myrtales</taxon>
        <taxon>Lythraceae</taxon>
        <taxon>Trapa</taxon>
    </lineage>
</organism>